<dbReference type="InterPro" id="IPR029058">
    <property type="entry name" value="AB_hydrolase_fold"/>
</dbReference>
<keyword evidence="3" id="KW-0378">Hydrolase</keyword>
<evidence type="ECO:0000313" key="4">
    <source>
        <dbReference type="Proteomes" id="UP000321805"/>
    </source>
</evidence>
<name>A0A5B8U7H1_9ACTN</name>
<evidence type="ECO:0000313" key="3">
    <source>
        <dbReference type="EMBL" id="QEC48865.1"/>
    </source>
</evidence>
<dbReference type="PRINTS" id="PR00412">
    <property type="entry name" value="EPOXHYDRLASE"/>
</dbReference>
<keyword evidence="1" id="KW-0456">Lyase</keyword>
<dbReference type="Gene3D" id="3.40.50.1820">
    <property type="entry name" value="alpha/beta hydrolase"/>
    <property type="match status" value="1"/>
</dbReference>
<gene>
    <name evidence="3" type="ORF">FSW04_15645</name>
</gene>
<feature type="domain" description="AB hydrolase-1" evidence="2">
    <location>
        <begin position="17"/>
        <end position="248"/>
    </location>
</feature>
<dbReference type="InterPro" id="IPR000639">
    <property type="entry name" value="Epox_hydrolase-like"/>
</dbReference>
<evidence type="ECO:0000256" key="1">
    <source>
        <dbReference type="ARBA" id="ARBA00023239"/>
    </source>
</evidence>
<sequence>MSRVSLTEKNAGVPETLVLLHGFAGTHRAWDLVVPELDRERYRPILPDLRGHGTKGTVRAICFDDCVRDVLAQAPERFALCGYSFGGRVAQHVALQAPGRVTRLVLVSTSGGLEDPAERAARRAEDEALADEVAGMSGERFADRWQAQPVFAGTPPEAARWWRADLLRNDPRGLAEALRTLGPGAMEPVWSRLAALTMPVTVVVGERDAKFLAHARRYLELLPDARLVVIPGAGHGLPREAPAELAAAIADRPA</sequence>
<proteinExistence type="predicted"/>
<dbReference type="PANTHER" id="PTHR42916">
    <property type="entry name" value="2-SUCCINYL-5-ENOLPYRUVYL-6-HYDROXY-3-CYCLOHEXENE-1-CARBOXYLATE SYNTHASE"/>
    <property type="match status" value="1"/>
</dbReference>
<dbReference type="OrthoDB" id="7958481at2"/>
<organism evidence="3 4">
    <name type="scientific">Baekduia soli</name>
    <dbReference type="NCBI Taxonomy" id="496014"/>
    <lineage>
        <taxon>Bacteria</taxon>
        <taxon>Bacillati</taxon>
        <taxon>Actinomycetota</taxon>
        <taxon>Thermoleophilia</taxon>
        <taxon>Solirubrobacterales</taxon>
        <taxon>Baekduiaceae</taxon>
        <taxon>Baekduia</taxon>
    </lineage>
</organism>
<protein>
    <submittedName>
        <fullName evidence="3">Alpha/beta fold hydrolase</fullName>
    </submittedName>
</protein>
<dbReference type="InterPro" id="IPR000073">
    <property type="entry name" value="AB_hydrolase_1"/>
</dbReference>
<dbReference type="PANTHER" id="PTHR42916:SF1">
    <property type="entry name" value="PROTEIN PHYLLO, CHLOROPLASTIC"/>
    <property type="match status" value="1"/>
</dbReference>
<dbReference type="Proteomes" id="UP000321805">
    <property type="component" value="Chromosome"/>
</dbReference>
<dbReference type="KEGG" id="bsol:FSW04_15645"/>
<dbReference type="AlphaFoldDB" id="A0A5B8U7H1"/>
<dbReference type="EMBL" id="CP042430">
    <property type="protein sequence ID" value="QEC48865.1"/>
    <property type="molecule type" value="Genomic_DNA"/>
</dbReference>
<keyword evidence="4" id="KW-1185">Reference proteome</keyword>
<reference evidence="3 4" key="1">
    <citation type="journal article" date="2018" name="J. Microbiol.">
        <title>Baekduia soli gen. nov., sp. nov., a novel bacterium isolated from the soil of Baekdu Mountain and proposal of a novel family name, Baekduiaceae fam. nov.</title>
        <authorList>
            <person name="An D.S."/>
            <person name="Siddiqi M.Z."/>
            <person name="Kim K.H."/>
            <person name="Yu H.S."/>
            <person name="Im W.T."/>
        </authorList>
    </citation>
    <scope>NUCLEOTIDE SEQUENCE [LARGE SCALE GENOMIC DNA]</scope>
    <source>
        <strain evidence="3 4">BR7-21</strain>
    </source>
</reference>
<dbReference type="Pfam" id="PF12697">
    <property type="entry name" value="Abhydrolase_6"/>
    <property type="match status" value="1"/>
</dbReference>
<dbReference type="SUPFAM" id="SSF53474">
    <property type="entry name" value="alpha/beta-Hydrolases"/>
    <property type="match status" value="1"/>
</dbReference>
<evidence type="ECO:0000259" key="2">
    <source>
        <dbReference type="Pfam" id="PF12697"/>
    </source>
</evidence>
<dbReference type="GO" id="GO:0016787">
    <property type="term" value="F:hydrolase activity"/>
    <property type="evidence" value="ECO:0007669"/>
    <property type="project" value="UniProtKB-KW"/>
</dbReference>
<accession>A0A5B8U7H1</accession>
<dbReference type="GO" id="GO:0016829">
    <property type="term" value="F:lyase activity"/>
    <property type="evidence" value="ECO:0007669"/>
    <property type="project" value="UniProtKB-KW"/>
</dbReference>